<feature type="compositionally biased region" description="Low complexity" evidence="1">
    <location>
        <begin position="129"/>
        <end position="143"/>
    </location>
</feature>
<evidence type="ECO:0000259" key="2">
    <source>
        <dbReference type="PROSITE" id="PS50250"/>
    </source>
</evidence>
<feature type="region of interest" description="Disordered" evidence="1">
    <location>
        <begin position="259"/>
        <end position="378"/>
    </location>
</feature>
<feature type="region of interest" description="Disordered" evidence="1">
    <location>
        <begin position="521"/>
        <end position="561"/>
    </location>
</feature>
<dbReference type="PANTHER" id="PTHR12436">
    <property type="entry name" value="80 KDA MCM3-ASSOCIATED PROTEIN"/>
    <property type="match status" value="1"/>
</dbReference>
<feature type="compositionally biased region" description="Basic and acidic residues" evidence="1">
    <location>
        <begin position="93"/>
        <end position="103"/>
    </location>
</feature>
<sequence length="806" mass="91077">MDDKCQNQQMQNSNPWQYPPYGMFNGYAGQGYGHPGYGPPGQYYYYPGMGFNPNNSPSSNNSVMHNTMNPAMMNKSYPPGFGPSNMISNQHQQEGEKHGERNDLPPLPPGPPPPPTMNNFPNPPPPGTTPVQQQFFNQPANNQLPPPLPPLPPGEDDVVVLGEEGPALTASSNEKPSVPTAVSSSPAIPGSDWPDSLKNYVNRCYDKCIETVDKDQVEIILKGKITRAANDGSLWIKNWDLEPLPSLHSERKFIEIKKPLQSPINHNKRGAVRGKKSGISASLGSRLGVRNNSYRGRRSKSRSRSHSHSPPFRRRNRSRSSNDSPSPSRGGRRSVSSSSSDDNFKSLRTNKPRDGPKITDRLTPKKRNLIKQKGKGKMNKGLKSHFYSEFGLAGTDDLGNCELLQKRAARFSNSLKTPSPSPGIPQRRKRPLSLGSSFHSCLHDDTNADIDWSEFHIVGTCQDLEKPYLRLTSAPDASMVRPVEILKNSLLNVKERWKKNHDYRYACDQMKSIRQDLTHEHYQRKRSRTGVAKVQKVHGGTDREDMRKNEREETAEGNSMVERNGRRIGTEEGKELDGEMEEEVADLTWKKVEEALKRMRKGKAPGEDELTEEMITAVQGVRDQLSVEVYEVHARIALEKGDHEEFNQCQTQLRMLYPEVGGANQMEFTAYRILYYMFTSNTQDLTTILSSLKPEHKVDECVSHALALRSAWWLGNYHQFFKLYKMAPRMSSYLVDWFIDRERKAALKTMIKAYRQALPVSFVVQELGFHSEENCHQFLTPFSLRYGDVEKSSIDCKLSVGLLSNI</sequence>
<dbReference type="InterPro" id="IPR005062">
    <property type="entry name" value="SAC3/GANP/THP3_conserved"/>
</dbReference>
<evidence type="ECO:0000256" key="1">
    <source>
        <dbReference type="SAM" id="MobiDB-lite"/>
    </source>
</evidence>
<feature type="compositionally biased region" description="Low complexity" evidence="1">
    <location>
        <begin position="319"/>
        <end position="340"/>
    </location>
</feature>
<accession>A0A7R9ILK2</accession>
<gene>
    <name evidence="3" type="ORF">TTEB3V08_LOCUS8551</name>
</gene>
<dbReference type="EMBL" id="OE003874">
    <property type="protein sequence ID" value="CAD7460628.1"/>
    <property type="molecule type" value="Genomic_DNA"/>
</dbReference>
<dbReference type="InterPro" id="IPR045107">
    <property type="entry name" value="SAC3/GANP/THP3"/>
</dbReference>
<dbReference type="PROSITE" id="PS50250">
    <property type="entry name" value="PCI"/>
    <property type="match status" value="1"/>
</dbReference>
<dbReference type="AlphaFoldDB" id="A0A7R9ILK2"/>
<dbReference type="Pfam" id="PF03399">
    <property type="entry name" value="SAC3_GANP"/>
    <property type="match status" value="1"/>
</dbReference>
<feature type="compositionally biased region" description="Basic and acidic residues" evidence="1">
    <location>
        <begin position="351"/>
        <end position="363"/>
    </location>
</feature>
<feature type="domain" description="PCI" evidence="2">
    <location>
        <begin position="642"/>
        <end position="806"/>
    </location>
</feature>
<protein>
    <recommendedName>
        <fullName evidence="2">PCI domain-containing protein</fullName>
    </recommendedName>
</protein>
<evidence type="ECO:0000313" key="3">
    <source>
        <dbReference type="EMBL" id="CAD7460628.1"/>
    </source>
</evidence>
<feature type="compositionally biased region" description="Basic residues" evidence="1">
    <location>
        <begin position="266"/>
        <end position="276"/>
    </location>
</feature>
<dbReference type="InterPro" id="IPR000717">
    <property type="entry name" value="PCI_dom"/>
</dbReference>
<dbReference type="GO" id="GO:0005634">
    <property type="term" value="C:nucleus"/>
    <property type="evidence" value="ECO:0007669"/>
    <property type="project" value="TreeGrafter"/>
</dbReference>
<name>A0A7R9ILK2_9NEOP</name>
<feature type="compositionally biased region" description="Low complexity" evidence="1">
    <location>
        <begin position="176"/>
        <end position="189"/>
    </location>
</feature>
<feature type="compositionally biased region" description="Basic residues" evidence="1">
    <location>
        <begin position="295"/>
        <end position="318"/>
    </location>
</feature>
<feature type="compositionally biased region" description="Pro residues" evidence="1">
    <location>
        <begin position="105"/>
        <end position="128"/>
    </location>
</feature>
<feature type="region of interest" description="Disordered" evidence="1">
    <location>
        <begin position="57"/>
        <end position="193"/>
    </location>
</feature>
<dbReference type="PANTHER" id="PTHR12436:SF4">
    <property type="entry name" value="LEUKOCYTE RECEPTOR CLUSTER MEMBER 8"/>
    <property type="match status" value="1"/>
</dbReference>
<reference evidence="3" key="1">
    <citation type="submission" date="2020-11" db="EMBL/GenBank/DDBJ databases">
        <authorList>
            <person name="Tran Van P."/>
        </authorList>
    </citation>
    <scope>NUCLEOTIDE SEQUENCE</scope>
</reference>
<dbReference type="Gene3D" id="1.25.40.990">
    <property type="match status" value="2"/>
</dbReference>
<organism evidence="3">
    <name type="scientific">Timema tahoe</name>
    <dbReference type="NCBI Taxonomy" id="61484"/>
    <lineage>
        <taxon>Eukaryota</taxon>
        <taxon>Metazoa</taxon>
        <taxon>Ecdysozoa</taxon>
        <taxon>Arthropoda</taxon>
        <taxon>Hexapoda</taxon>
        <taxon>Insecta</taxon>
        <taxon>Pterygota</taxon>
        <taxon>Neoptera</taxon>
        <taxon>Polyneoptera</taxon>
        <taxon>Phasmatodea</taxon>
        <taxon>Timematodea</taxon>
        <taxon>Timematoidea</taxon>
        <taxon>Timematidae</taxon>
        <taxon>Timema</taxon>
    </lineage>
</organism>
<feature type="compositionally biased region" description="Basic and acidic residues" evidence="1">
    <location>
        <begin position="539"/>
        <end position="554"/>
    </location>
</feature>
<proteinExistence type="predicted"/>
<feature type="compositionally biased region" description="Basic residues" evidence="1">
    <location>
        <begin position="364"/>
        <end position="378"/>
    </location>
</feature>
<feature type="compositionally biased region" description="Pro residues" evidence="1">
    <location>
        <begin position="144"/>
        <end position="153"/>
    </location>
</feature>